<evidence type="ECO:0000313" key="1">
    <source>
        <dbReference type="EMBL" id="RDW82661.1"/>
    </source>
</evidence>
<dbReference type="STRING" id="1849047.A0A3D8S945"/>
<accession>A0A3D8S945</accession>
<proteinExistence type="predicted"/>
<dbReference type="Proteomes" id="UP000256645">
    <property type="component" value="Unassembled WGS sequence"/>
</dbReference>
<sequence>MATTWSHLTNVQRAAKWKHLTVKAMINSRHESKPYGLQQWFELLGPLMGDEGKALFTKMEKGEVFVFPEQAFGAKIHRMIEYQWGILDFGMDRNSFAQGPVKDLEKGSRAEQAGLKEGDILLN</sequence>
<name>A0A3D8S945_9HELO</name>
<gene>
    <name evidence="1" type="ORF">BP6252_03773</name>
</gene>
<evidence type="ECO:0000313" key="2">
    <source>
        <dbReference type="Proteomes" id="UP000256645"/>
    </source>
</evidence>
<comment type="caution">
    <text evidence="1">The sequence shown here is derived from an EMBL/GenBank/DDBJ whole genome shotgun (WGS) entry which is preliminary data.</text>
</comment>
<reference evidence="1 2" key="1">
    <citation type="journal article" date="2018" name="IMA Fungus">
        <title>IMA Genome-F 9: Draft genome sequence of Annulohypoxylon stygium, Aspergillus mulundensis, Berkeleyomyces basicola (syn. Thielaviopsis basicola), Ceratocystis smalleyi, two Cercospora beticola strains, Coleophoma cylindrospora, Fusarium fracticaudum, Phialophora cf. hyalina, and Morchella septimelata.</title>
        <authorList>
            <person name="Wingfield B.D."/>
            <person name="Bills G.F."/>
            <person name="Dong Y."/>
            <person name="Huang W."/>
            <person name="Nel W.J."/>
            <person name="Swalarsk-Parry B.S."/>
            <person name="Vaghefi N."/>
            <person name="Wilken P.M."/>
            <person name="An Z."/>
            <person name="de Beer Z.W."/>
            <person name="De Vos L."/>
            <person name="Chen L."/>
            <person name="Duong T.A."/>
            <person name="Gao Y."/>
            <person name="Hammerbacher A."/>
            <person name="Kikkert J.R."/>
            <person name="Li Y."/>
            <person name="Li H."/>
            <person name="Li K."/>
            <person name="Li Q."/>
            <person name="Liu X."/>
            <person name="Ma X."/>
            <person name="Naidoo K."/>
            <person name="Pethybridge S.J."/>
            <person name="Sun J."/>
            <person name="Steenkamp E.T."/>
            <person name="van der Nest M.A."/>
            <person name="van Wyk S."/>
            <person name="Wingfield M.J."/>
            <person name="Xiong C."/>
            <person name="Yue Q."/>
            <person name="Zhang X."/>
        </authorList>
    </citation>
    <scope>NUCLEOTIDE SEQUENCE [LARGE SCALE GENOMIC DNA]</scope>
    <source>
        <strain evidence="1 2">BP6252</strain>
    </source>
</reference>
<dbReference type="OrthoDB" id="626167at2759"/>
<evidence type="ECO:0008006" key="3">
    <source>
        <dbReference type="Google" id="ProtNLM"/>
    </source>
</evidence>
<dbReference type="EMBL" id="PDLM01000003">
    <property type="protein sequence ID" value="RDW82661.1"/>
    <property type="molecule type" value="Genomic_DNA"/>
</dbReference>
<dbReference type="AlphaFoldDB" id="A0A3D8S945"/>
<keyword evidence="2" id="KW-1185">Reference proteome</keyword>
<protein>
    <recommendedName>
        <fullName evidence="3">PDZ domain-containing protein</fullName>
    </recommendedName>
</protein>
<organism evidence="1 2">
    <name type="scientific">Coleophoma cylindrospora</name>
    <dbReference type="NCBI Taxonomy" id="1849047"/>
    <lineage>
        <taxon>Eukaryota</taxon>
        <taxon>Fungi</taxon>
        <taxon>Dikarya</taxon>
        <taxon>Ascomycota</taxon>
        <taxon>Pezizomycotina</taxon>
        <taxon>Leotiomycetes</taxon>
        <taxon>Helotiales</taxon>
        <taxon>Dermateaceae</taxon>
        <taxon>Coleophoma</taxon>
    </lineage>
</organism>